<keyword evidence="2" id="KW-1185">Reference proteome</keyword>
<evidence type="ECO:0000313" key="1">
    <source>
        <dbReference type="EMBL" id="NEX23776.1"/>
    </source>
</evidence>
<sequence length="56" mass="6254">MRDDTSKPKDSASLLPTTTLEELDVSLEELVRRGARQLIQRAVEVEVEVEALLSES</sequence>
<organism evidence="1 2">
    <name type="scientific">Thiorhodococcus mannitoliphagus</name>
    <dbReference type="NCBI Taxonomy" id="329406"/>
    <lineage>
        <taxon>Bacteria</taxon>
        <taxon>Pseudomonadati</taxon>
        <taxon>Pseudomonadota</taxon>
        <taxon>Gammaproteobacteria</taxon>
        <taxon>Chromatiales</taxon>
        <taxon>Chromatiaceae</taxon>
        <taxon>Thiorhodococcus</taxon>
    </lineage>
</organism>
<dbReference type="EMBL" id="JAAIJR010000315">
    <property type="protein sequence ID" value="NEX23776.1"/>
    <property type="molecule type" value="Genomic_DNA"/>
</dbReference>
<feature type="non-terminal residue" evidence="1">
    <location>
        <position position="56"/>
    </location>
</feature>
<dbReference type="AlphaFoldDB" id="A0A6P1E498"/>
<name>A0A6P1E498_9GAMM</name>
<accession>A0A6P1E498</accession>
<evidence type="ECO:0000313" key="2">
    <source>
        <dbReference type="Proteomes" id="UP000471640"/>
    </source>
</evidence>
<protein>
    <recommendedName>
        <fullName evidence="3">IS256 family transposase</fullName>
    </recommendedName>
</protein>
<evidence type="ECO:0008006" key="3">
    <source>
        <dbReference type="Google" id="ProtNLM"/>
    </source>
</evidence>
<comment type="caution">
    <text evidence="1">The sequence shown here is derived from an EMBL/GenBank/DDBJ whole genome shotgun (WGS) entry which is preliminary data.</text>
</comment>
<reference evidence="2" key="1">
    <citation type="journal article" date="2020" name="Microbiol. Resour. Announc.">
        <title>Draft Genome Sequences of Thiorhodococcus mannitoliphagus and Thiorhodococcus minor, Purple Sulfur Photosynthetic Bacteria in the Gammaproteobacterial Family Chromatiaceae.</title>
        <authorList>
            <person name="Aviles F.A."/>
            <person name="Meyer T.E."/>
            <person name="Kyndt J.A."/>
        </authorList>
    </citation>
    <scope>NUCLEOTIDE SEQUENCE [LARGE SCALE GENOMIC DNA]</scope>
    <source>
        <strain evidence="2">DSM 18266</strain>
    </source>
</reference>
<gene>
    <name evidence="1" type="ORF">G3480_26520</name>
</gene>
<proteinExistence type="predicted"/>
<dbReference type="Proteomes" id="UP000471640">
    <property type="component" value="Unassembled WGS sequence"/>
</dbReference>
<reference evidence="1 2" key="2">
    <citation type="submission" date="2020-02" db="EMBL/GenBank/DDBJ databases">
        <title>Genome sequences of Thiorhodococcus mannitoliphagus and Thiorhodococcus minor, purple sulfur photosynthetic bacteria in the gammaproteobacterial family, Chromatiaceae.</title>
        <authorList>
            <person name="Aviles F.A."/>
            <person name="Meyer T.E."/>
            <person name="Kyndt J.A."/>
        </authorList>
    </citation>
    <scope>NUCLEOTIDE SEQUENCE [LARGE SCALE GENOMIC DNA]</scope>
    <source>
        <strain evidence="1 2">DSM 18266</strain>
    </source>
</reference>